<accession>A0AAP9HJK3</accession>
<organism evidence="1 2">
    <name type="scientific">Lacticaseibacillus paracasei subsp. paracasei</name>
    <dbReference type="NCBI Taxonomy" id="47714"/>
    <lineage>
        <taxon>Bacteria</taxon>
        <taxon>Bacillati</taxon>
        <taxon>Bacillota</taxon>
        <taxon>Bacilli</taxon>
        <taxon>Lactobacillales</taxon>
        <taxon>Lactobacillaceae</taxon>
        <taxon>Lacticaseibacillus</taxon>
    </lineage>
</organism>
<sequence length="41" mass="4775">MQLSISTLKVLESTKKRLDLRDLTVFYTLLLLLLLAKSRHC</sequence>
<gene>
    <name evidence="1" type="ORF">LCAKO_3200</name>
</gene>
<dbReference type="AlphaFoldDB" id="A0AAP9HJK3"/>
<evidence type="ECO:0000313" key="1">
    <source>
        <dbReference type="EMBL" id="QGV19686.1"/>
    </source>
</evidence>
<dbReference type="Proteomes" id="UP000423274">
    <property type="component" value="Chromosome"/>
</dbReference>
<proteinExistence type="predicted"/>
<evidence type="ECO:0000313" key="2">
    <source>
        <dbReference type="Proteomes" id="UP000423274"/>
    </source>
</evidence>
<dbReference type="EMBL" id="CP022954">
    <property type="protein sequence ID" value="QGV19686.1"/>
    <property type="molecule type" value="Genomic_DNA"/>
</dbReference>
<protein>
    <submittedName>
        <fullName evidence="1">Uncharacterized protein</fullName>
    </submittedName>
</protein>
<reference evidence="1 2" key="1">
    <citation type="submission" date="2017-08" db="EMBL/GenBank/DDBJ databases">
        <title>Genome sequence, comparative genomics and functional analysis of the highly adhesive Lactobacillus paracasei Kobulty strain.</title>
        <authorList>
            <person name="Koryszewska-Baginska A."/>
            <person name="Grynberg M."/>
            <person name="Aleksandrzak-Piekarczyk T."/>
        </authorList>
    </citation>
    <scope>NUCLEOTIDE SEQUENCE [LARGE SCALE GENOMIC DNA]</scope>
    <source>
        <strain evidence="1 2">IBB3423</strain>
    </source>
</reference>
<name>A0AAP9HJK3_LACPA</name>